<evidence type="ECO:0000256" key="4">
    <source>
        <dbReference type="ARBA" id="ARBA00022827"/>
    </source>
</evidence>
<dbReference type="STRING" id="582515.KR51_00026800"/>
<organism evidence="8 9">
    <name type="scientific">Rubidibacter lacunae KORDI 51-2</name>
    <dbReference type="NCBI Taxonomy" id="582515"/>
    <lineage>
        <taxon>Bacteria</taxon>
        <taxon>Bacillati</taxon>
        <taxon>Cyanobacteriota</taxon>
        <taxon>Cyanophyceae</taxon>
        <taxon>Oscillatoriophycideae</taxon>
        <taxon>Chroococcales</taxon>
        <taxon>Aphanothecaceae</taxon>
        <taxon>Rubidibacter</taxon>
    </lineage>
</organism>
<evidence type="ECO:0000256" key="1">
    <source>
        <dbReference type="ARBA" id="ARBA00001974"/>
    </source>
</evidence>
<comment type="cofactor">
    <cofactor evidence="1">
        <name>FAD</name>
        <dbReference type="ChEBI" id="CHEBI:57692"/>
    </cofactor>
</comment>
<dbReference type="FunCoup" id="U5DLV9">
    <property type="interactions" value="313"/>
</dbReference>
<evidence type="ECO:0000259" key="7">
    <source>
        <dbReference type="Pfam" id="PF16901"/>
    </source>
</evidence>
<dbReference type="eggNOG" id="COG0578">
    <property type="taxonomic scope" value="Bacteria"/>
</dbReference>
<protein>
    <submittedName>
        <fullName evidence="8">Glycerol-3-phosphate dehydrogenase</fullName>
        <ecNumber evidence="8">1.1.5.3</ecNumber>
    </submittedName>
</protein>
<evidence type="ECO:0000256" key="3">
    <source>
        <dbReference type="ARBA" id="ARBA00022630"/>
    </source>
</evidence>
<dbReference type="InterPro" id="IPR031656">
    <property type="entry name" value="DAO_C"/>
</dbReference>
<dbReference type="InterPro" id="IPR000447">
    <property type="entry name" value="G3P_DH_FAD-dep"/>
</dbReference>
<keyword evidence="3" id="KW-0285">Flavoprotein</keyword>
<dbReference type="Pfam" id="PF01266">
    <property type="entry name" value="DAO"/>
    <property type="match status" value="1"/>
</dbReference>
<dbReference type="Gene3D" id="3.50.50.60">
    <property type="entry name" value="FAD/NAD(P)-binding domain"/>
    <property type="match status" value="1"/>
</dbReference>
<dbReference type="AlphaFoldDB" id="U5DLV9"/>
<proteinExistence type="inferred from homology"/>
<dbReference type="GO" id="GO:0046168">
    <property type="term" value="P:glycerol-3-phosphate catabolic process"/>
    <property type="evidence" value="ECO:0007669"/>
    <property type="project" value="TreeGrafter"/>
</dbReference>
<dbReference type="InterPro" id="IPR006076">
    <property type="entry name" value="FAD-dep_OxRdtase"/>
</dbReference>
<dbReference type="PANTHER" id="PTHR11985">
    <property type="entry name" value="GLYCEROL-3-PHOSPHATE DEHYDROGENASE"/>
    <property type="match status" value="1"/>
</dbReference>
<keyword evidence="4" id="KW-0274">FAD</keyword>
<keyword evidence="5 8" id="KW-0560">Oxidoreductase</keyword>
<dbReference type="Proteomes" id="UP000016960">
    <property type="component" value="Unassembled WGS sequence"/>
</dbReference>
<reference evidence="8 9" key="1">
    <citation type="submission" date="2013-05" db="EMBL/GenBank/DDBJ databases">
        <title>Draft genome sequence of Rubidibacter lacunae KORDI 51-2.</title>
        <authorList>
            <person name="Choi D.H."/>
            <person name="Noh J.H."/>
            <person name="Kwon K.-K."/>
            <person name="Lee J.-H."/>
            <person name="Ryu J.-Y."/>
        </authorList>
    </citation>
    <scope>NUCLEOTIDE SEQUENCE [LARGE SCALE GENOMIC DNA]</scope>
    <source>
        <strain evidence="8 9">KORDI 51-2</strain>
    </source>
</reference>
<dbReference type="InParanoid" id="U5DLV9"/>
<dbReference type="InterPro" id="IPR036188">
    <property type="entry name" value="FAD/NAD-bd_sf"/>
</dbReference>
<accession>U5DLV9</accession>
<comment type="caution">
    <text evidence="8">The sequence shown here is derived from an EMBL/GenBank/DDBJ whole genome shotgun (WGS) entry which is preliminary data.</text>
</comment>
<dbReference type="PANTHER" id="PTHR11985:SF15">
    <property type="entry name" value="GLYCEROL-3-PHOSPHATE DEHYDROGENASE, MITOCHONDRIAL"/>
    <property type="match status" value="1"/>
</dbReference>
<dbReference type="RefSeq" id="WP_022608107.1">
    <property type="nucleotide sequence ID" value="NZ_ASSJ01000070.1"/>
</dbReference>
<dbReference type="EC" id="1.1.5.3" evidence="8"/>
<feature type="domain" description="Alpha-glycerophosphate oxidase C-terminal" evidence="7">
    <location>
        <begin position="407"/>
        <end position="530"/>
    </location>
</feature>
<comment type="similarity">
    <text evidence="2">Belongs to the FAD-dependent glycerol-3-phosphate dehydrogenase family.</text>
</comment>
<evidence type="ECO:0000313" key="8">
    <source>
        <dbReference type="EMBL" id="ERN40695.1"/>
    </source>
</evidence>
<sequence>MRSFQKIRNTAYDAIVIGGGVNGAATARDAALRGLKTIVVEKADFAGGTSSWSTRLVHGGLRYLEYFEFSLVRESLHERELLLRCAPHLVKPLMLTVPIYGDRSRPYWKIWAGMILYDFFSFDKSMLPHRMLPKQKFRQHLRSLDPDGLKGGAQYYDAQVVYAERLCLENIIAAREAGATVLNYVEVIALERNGDRITRLHCRDVFTGEVVVITGSQDAVVINTAGPWVDEICRRGVQAGGECVELAREQLIGGTKGSHIIVDAFPGAPDMALYVEAKSDKRPFFIVPWLGSYLIGTTDIRFNGNLEQIKAGDEEIDYLLRETNLTIPSARLTRDDVKFTYSGVRPLPNTEGKPGGITRRHLLHDHGKEGTVNLISLVGGKLTTFRHVGEQLTDAIFLKMGRPIPPCPTLHQPFPGAILPNDPRIADAIVQYGDRLKRTTVDRLFDLYGARALQVLALVDDAPELGECIVPEMPDIKAQVVYAVRAEFAQTAADIARRRTPIAMEQNYGLDALPVLLDVLQRHCGWSQKRCDRSRTEYINYVVENCIPDYVLAQLQTAEKLEIAGRSRP</sequence>
<gene>
    <name evidence="8" type="ORF">KR51_00026800</name>
</gene>
<dbReference type="GO" id="GO:0004368">
    <property type="term" value="F:glycerol-3-phosphate dehydrogenase (quinone) activity"/>
    <property type="evidence" value="ECO:0007669"/>
    <property type="project" value="UniProtKB-EC"/>
</dbReference>
<dbReference type="Pfam" id="PF16901">
    <property type="entry name" value="DAO_C"/>
    <property type="match status" value="1"/>
</dbReference>
<dbReference type="EMBL" id="ASSJ01000070">
    <property type="protein sequence ID" value="ERN40695.1"/>
    <property type="molecule type" value="Genomic_DNA"/>
</dbReference>
<name>U5DLV9_9CHRO</name>
<evidence type="ECO:0000256" key="5">
    <source>
        <dbReference type="ARBA" id="ARBA00023002"/>
    </source>
</evidence>
<evidence type="ECO:0000256" key="2">
    <source>
        <dbReference type="ARBA" id="ARBA00007330"/>
    </source>
</evidence>
<dbReference type="Gene3D" id="1.10.8.870">
    <property type="entry name" value="Alpha-glycerophosphate oxidase, cap domain"/>
    <property type="match status" value="1"/>
</dbReference>
<dbReference type="Gene3D" id="3.30.9.10">
    <property type="entry name" value="D-Amino Acid Oxidase, subunit A, domain 2"/>
    <property type="match status" value="1"/>
</dbReference>
<evidence type="ECO:0000259" key="6">
    <source>
        <dbReference type="Pfam" id="PF01266"/>
    </source>
</evidence>
<dbReference type="InterPro" id="IPR038299">
    <property type="entry name" value="DAO_C_sf"/>
</dbReference>
<dbReference type="OrthoDB" id="9766796at2"/>
<dbReference type="PATRIC" id="fig|582515.4.peg.3009"/>
<dbReference type="SUPFAM" id="SSF51905">
    <property type="entry name" value="FAD/NAD(P)-binding domain"/>
    <property type="match status" value="1"/>
</dbReference>
<feature type="domain" description="FAD dependent oxidoreductase" evidence="6">
    <location>
        <begin position="13"/>
        <end position="384"/>
    </location>
</feature>
<dbReference type="PRINTS" id="PR01001">
    <property type="entry name" value="FADG3PDH"/>
</dbReference>
<keyword evidence="9" id="KW-1185">Reference proteome</keyword>
<evidence type="ECO:0000313" key="9">
    <source>
        <dbReference type="Proteomes" id="UP000016960"/>
    </source>
</evidence>